<feature type="transmembrane region" description="Helical" evidence="2">
    <location>
        <begin position="43"/>
        <end position="65"/>
    </location>
</feature>
<feature type="region of interest" description="Disordered" evidence="1">
    <location>
        <begin position="213"/>
        <end position="243"/>
    </location>
</feature>
<accession>A0A8K0R1R7</accession>
<feature type="compositionally biased region" description="Polar residues" evidence="1">
    <location>
        <begin position="435"/>
        <end position="447"/>
    </location>
</feature>
<evidence type="ECO:0000313" key="3">
    <source>
        <dbReference type="EMBL" id="KAH7079764.1"/>
    </source>
</evidence>
<evidence type="ECO:0000256" key="1">
    <source>
        <dbReference type="SAM" id="MobiDB-lite"/>
    </source>
</evidence>
<reference evidence="3" key="1">
    <citation type="journal article" date="2021" name="Nat. Commun.">
        <title>Genetic determinants of endophytism in the Arabidopsis root mycobiome.</title>
        <authorList>
            <person name="Mesny F."/>
            <person name="Miyauchi S."/>
            <person name="Thiergart T."/>
            <person name="Pickel B."/>
            <person name="Atanasova L."/>
            <person name="Karlsson M."/>
            <person name="Huettel B."/>
            <person name="Barry K.W."/>
            <person name="Haridas S."/>
            <person name="Chen C."/>
            <person name="Bauer D."/>
            <person name="Andreopoulos W."/>
            <person name="Pangilinan J."/>
            <person name="LaButti K."/>
            <person name="Riley R."/>
            <person name="Lipzen A."/>
            <person name="Clum A."/>
            <person name="Drula E."/>
            <person name="Henrissat B."/>
            <person name="Kohler A."/>
            <person name="Grigoriev I.V."/>
            <person name="Martin F.M."/>
            <person name="Hacquard S."/>
        </authorList>
    </citation>
    <scope>NUCLEOTIDE SEQUENCE</scope>
    <source>
        <strain evidence="3">MPI-SDFR-AT-0120</strain>
    </source>
</reference>
<dbReference type="OrthoDB" id="3944567at2759"/>
<proteinExistence type="predicted"/>
<feature type="compositionally biased region" description="Polar residues" evidence="1">
    <location>
        <begin position="1"/>
        <end position="10"/>
    </location>
</feature>
<feature type="region of interest" description="Disordered" evidence="1">
    <location>
        <begin position="1"/>
        <end position="21"/>
    </location>
</feature>
<dbReference type="AlphaFoldDB" id="A0A8K0R1R7"/>
<protein>
    <submittedName>
        <fullName evidence="3">Uncharacterized protein</fullName>
    </submittedName>
</protein>
<dbReference type="EMBL" id="JAGMVJ010000016">
    <property type="protein sequence ID" value="KAH7079764.1"/>
    <property type="molecule type" value="Genomic_DNA"/>
</dbReference>
<sequence length="631" mass="68978">MTGSICSSNGAEPPTASAGSKRTCVPFTITTPRRKLTLITITILLNLLHLSALACLFTSVWQLILAPKDTTSLPSEILTLISVLATFFYTGLHTIISYKQKLWIRQRRHQSAIKRTEYIALRVAISLCVLWLLTCGWNMIIVARRPLCAIEAPGLQSWEFGLECRISRASMAFAMVNLVASFALFFVLAIVRRPFEAHLLKHGYQPPVDPFATPIASRETSPARNTSEKRLRDTRRSFSTRRTPSVISDMTSLDLSDSPTPPIIHAPSPRRSVGLGIFTSELAPPPIPAEWAPRVSSVGALPPVSHASASHPSLTLPPRLSSALPSSGFIPMSVAPQFSASTWRALYPTNPPSRNLASRSQSHLPHTAFSYRNRYSRSSVSLTRPRRLSSATPVGSVDWTSQSGSTGLEGRDTASLGSGDDKADGRASAQDVAFATTNDKPISGTTRPKTRGKNHARTSSAPDATLGAEQPPRVDRMAMGWKPQLTSQVSKSDDQNQLTVPATMTRILRSSSSDLLSRFSPDSSPDNDDRTPLRELDRNIDTRARVMKELPFRRSRSDSYMSEADATAGATSVEEAAAAMVRNMPQDLKLLNVPQEVNGAQGRVLHSEVARKKSYDEVKNKPLPKIAVLRE</sequence>
<keyword evidence="2" id="KW-0812">Transmembrane</keyword>
<keyword evidence="2" id="KW-1133">Transmembrane helix</keyword>
<feature type="compositionally biased region" description="Basic and acidic residues" evidence="1">
    <location>
        <begin position="527"/>
        <end position="540"/>
    </location>
</feature>
<dbReference type="Proteomes" id="UP000813461">
    <property type="component" value="Unassembled WGS sequence"/>
</dbReference>
<feature type="compositionally biased region" description="Low complexity" evidence="1">
    <location>
        <begin position="513"/>
        <end position="524"/>
    </location>
</feature>
<keyword evidence="4" id="KW-1185">Reference proteome</keyword>
<feature type="transmembrane region" description="Helical" evidence="2">
    <location>
        <begin position="77"/>
        <end position="98"/>
    </location>
</feature>
<evidence type="ECO:0000313" key="4">
    <source>
        <dbReference type="Proteomes" id="UP000813461"/>
    </source>
</evidence>
<feature type="compositionally biased region" description="Basic and acidic residues" evidence="1">
    <location>
        <begin position="226"/>
        <end position="236"/>
    </location>
</feature>
<evidence type="ECO:0000256" key="2">
    <source>
        <dbReference type="SAM" id="Phobius"/>
    </source>
</evidence>
<feature type="region of interest" description="Disordered" evidence="1">
    <location>
        <begin position="513"/>
        <end position="540"/>
    </location>
</feature>
<feature type="compositionally biased region" description="Polar residues" evidence="1">
    <location>
        <begin position="389"/>
        <end position="406"/>
    </location>
</feature>
<feature type="transmembrane region" description="Helical" evidence="2">
    <location>
        <begin position="119"/>
        <end position="140"/>
    </location>
</feature>
<comment type="caution">
    <text evidence="3">The sequence shown here is derived from an EMBL/GenBank/DDBJ whole genome shotgun (WGS) entry which is preliminary data.</text>
</comment>
<gene>
    <name evidence="3" type="ORF">FB567DRAFT_128709</name>
</gene>
<feature type="transmembrane region" description="Helical" evidence="2">
    <location>
        <begin position="171"/>
        <end position="191"/>
    </location>
</feature>
<keyword evidence="2" id="KW-0472">Membrane</keyword>
<feature type="region of interest" description="Disordered" evidence="1">
    <location>
        <begin position="380"/>
        <end position="473"/>
    </location>
</feature>
<organism evidence="3 4">
    <name type="scientific">Paraphoma chrysanthemicola</name>
    <dbReference type="NCBI Taxonomy" id="798071"/>
    <lineage>
        <taxon>Eukaryota</taxon>
        <taxon>Fungi</taxon>
        <taxon>Dikarya</taxon>
        <taxon>Ascomycota</taxon>
        <taxon>Pezizomycotina</taxon>
        <taxon>Dothideomycetes</taxon>
        <taxon>Pleosporomycetidae</taxon>
        <taxon>Pleosporales</taxon>
        <taxon>Pleosporineae</taxon>
        <taxon>Phaeosphaeriaceae</taxon>
        <taxon>Paraphoma</taxon>
    </lineage>
</organism>
<name>A0A8K0R1R7_9PLEO</name>